<evidence type="ECO:0000313" key="1">
    <source>
        <dbReference type="EMBL" id="AXG66994.1"/>
    </source>
</evidence>
<organism evidence="1 2">
    <name type="scientific">Dickeya phage vB_DsoM_JA29</name>
    <dbReference type="NCBI Taxonomy" id="2283031"/>
    <lineage>
        <taxon>Viruses</taxon>
        <taxon>Duplodnaviria</taxon>
        <taxon>Heunggongvirae</taxon>
        <taxon>Uroviricota</taxon>
        <taxon>Caudoviricetes</taxon>
        <taxon>Salmondvirus</taxon>
        <taxon>Salmondvirus JA29</taxon>
    </lineage>
</organism>
<proteinExistence type="predicted"/>
<evidence type="ECO:0000313" key="2">
    <source>
        <dbReference type="Proteomes" id="UP000263326"/>
    </source>
</evidence>
<name>A0A384ZXN0_9CAUD</name>
<gene>
    <name evidence="1" type="ORF">JA29_268</name>
</gene>
<sequence>MADKIIVTARELKILGSQYTILFMKDGIYIDVEKFWKENCNMRSDLFPPPEYQIGLLAAFGDAIQEIHICPLEKLHSALASIPGGHHGWRDYISNSKLDRMLNIVDSISDLECFGTTGTLYLNSDTVNSGWEYGYL</sequence>
<accession>A0A384ZXN0</accession>
<reference evidence="1 2" key="1">
    <citation type="journal article" date="2018" name="Front. Microbiol.">
        <title>Jumbo Bacteriophages Are Represented Within an Increasing Diversity of Environmental Viruses Infecting the Emerging Phytopathogen, Dickeya solani.</title>
        <authorList>
            <person name="Day A.W."/>
            <person name="Ahn J."/>
            <person name="Salmond G.P.C."/>
        </authorList>
    </citation>
    <scope>NUCLEOTIDE SEQUENCE [LARGE SCALE GENOMIC DNA]</scope>
</reference>
<dbReference type="EMBL" id="MH460461">
    <property type="protein sequence ID" value="AXG66994.1"/>
    <property type="molecule type" value="Genomic_DNA"/>
</dbReference>
<protein>
    <submittedName>
        <fullName evidence="1">Uncharacterized protein</fullName>
    </submittedName>
</protein>
<dbReference type="Proteomes" id="UP000263326">
    <property type="component" value="Segment"/>
</dbReference>
<keyword evidence="2" id="KW-1185">Reference proteome</keyword>